<dbReference type="OrthoDB" id="3197085at2"/>
<name>A0A5J6GSC2_STRKN</name>
<keyword evidence="2" id="KW-0238">DNA-binding</keyword>
<evidence type="ECO:0000256" key="2">
    <source>
        <dbReference type="ARBA" id="ARBA00023125"/>
    </source>
</evidence>
<dbReference type="RefSeq" id="WP_055553142.1">
    <property type="nucleotide sequence ID" value="NZ_CP023699.1"/>
</dbReference>
<dbReference type="GO" id="GO:0009307">
    <property type="term" value="P:DNA restriction-modification system"/>
    <property type="evidence" value="ECO:0007669"/>
    <property type="project" value="UniProtKB-KW"/>
</dbReference>
<gene>
    <name evidence="3" type="ORF">CP970_37590</name>
</gene>
<dbReference type="GO" id="GO:0003677">
    <property type="term" value="F:DNA binding"/>
    <property type="evidence" value="ECO:0007669"/>
    <property type="project" value="UniProtKB-KW"/>
</dbReference>
<evidence type="ECO:0000256" key="1">
    <source>
        <dbReference type="ARBA" id="ARBA00022747"/>
    </source>
</evidence>
<evidence type="ECO:0008006" key="5">
    <source>
        <dbReference type="Google" id="ProtNLM"/>
    </source>
</evidence>
<sequence length="382" mass="42822">MSRYPQRELGEVLYEDAQMVTLEDDSKYAITGIYSFGRGLIERPRIMGGETAYERMARIRTNQVVMSKLNAWEGALAVVDPRFNETYASPEYPVFSVDNAHADPRYIKHLIAWPELWERLTPRGSMVRRKRTTPRTFLATEVPLPDLAEQGRIADKLDAMLATVATTATAAPQQESARLLAIGGLDRALTRWSQGTVRVDATCKQINDTVHPGDDPSPAKEFVGLEHIAPHFGQRIGARPLGDEKGRKFRFQPGDVLYGYLRPYLNKVWVADRHGLCSVEQYVLRPNGHMPAELIAAGLRAKATLDTVKEHTHNLQLPRLRSGLLMAMEIPDIPQEHHEAALLNVRAWEQKAHALNSLQRQRDDLLATLGPTLLNAAFSGQL</sequence>
<dbReference type="AlphaFoldDB" id="A0A5J6GSC2"/>
<accession>A0A5J6GSC2</accession>
<protein>
    <recommendedName>
        <fullName evidence="5">Type I restriction modification DNA specificity domain-containing protein</fullName>
    </recommendedName>
</protein>
<dbReference type="REBASE" id="373412">
    <property type="entry name" value="S.Ska12853ORF37595P"/>
</dbReference>
<reference evidence="3 4" key="1">
    <citation type="submission" date="2017-09" db="EMBL/GenBank/DDBJ databases">
        <authorList>
            <person name="Lee N."/>
            <person name="Cho B.-K."/>
        </authorList>
    </citation>
    <scope>NUCLEOTIDE SEQUENCE [LARGE SCALE GENOMIC DNA]</scope>
    <source>
        <strain evidence="3 4">ATCC 12853</strain>
    </source>
</reference>
<dbReference type="EMBL" id="CP023699">
    <property type="protein sequence ID" value="QEU95886.1"/>
    <property type="molecule type" value="Genomic_DNA"/>
</dbReference>
<dbReference type="InterPro" id="IPR051212">
    <property type="entry name" value="Type-I_RE_S_subunit"/>
</dbReference>
<dbReference type="Gene3D" id="3.90.220.20">
    <property type="entry name" value="DNA methylase specificity domains"/>
    <property type="match status" value="3"/>
</dbReference>
<organism evidence="3 4">
    <name type="scientific">Streptomyces kanamyceticus</name>
    <dbReference type="NCBI Taxonomy" id="1967"/>
    <lineage>
        <taxon>Bacteria</taxon>
        <taxon>Bacillati</taxon>
        <taxon>Actinomycetota</taxon>
        <taxon>Actinomycetes</taxon>
        <taxon>Kitasatosporales</taxon>
        <taxon>Streptomycetaceae</taxon>
        <taxon>Streptomyces</taxon>
    </lineage>
</organism>
<dbReference type="PANTHER" id="PTHR43140">
    <property type="entry name" value="TYPE-1 RESTRICTION ENZYME ECOKI SPECIFICITY PROTEIN"/>
    <property type="match status" value="1"/>
</dbReference>
<dbReference type="KEGG" id="ska:CP970_37590"/>
<evidence type="ECO:0000313" key="3">
    <source>
        <dbReference type="EMBL" id="QEU95886.1"/>
    </source>
</evidence>
<dbReference type="InterPro" id="IPR044946">
    <property type="entry name" value="Restrct_endonuc_typeI_TRD_sf"/>
</dbReference>
<dbReference type="Proteomes" id="UP000325529">
    <property type="component" value="Chromosome"/>
</dbReference>
<evidence type="ECO:0000313" key="4">
    <source>
        <dbReference type="Proteomes" id="UP000325529"/>
    </source>
</evidence>
<dbReference type="PANTHER" id="PTHR43140:SF1">
    <property type="entry name" value="TYPE I RESTRICTION ENZYME ECOKI SPECIFICITY SUBUNIT"/>
    <property type="match status" value="1"/>
</dbReference>
<keyword evidence="4" id="KW-1185">Reference proteome</keyword>
<keyword evidence="1" id="KW-0680">Restriction system</keyword>
<dbReference type="SUPFAM" id="SSF116734">
    <property type="entry name" value="DNA methylase specificity domain"/>
    <property type="match status" value="2"/>
</dbReference>
<proteinExistence type="predicted"/>